<dbReference type="EMBL" id="FTNM01000001">
    <property type="protein sequence ID" value="SIQ65152.1"/>
    <property type="molecule type" value="Genomic_DNA"/>
</dbReference>
<accession>A0A1N6UHX5</accession>
<keyword evidence="1" id="KW-0472">Membrane</keyword>
<keyword evidence="1" id="KW-1133">Transmembrane helix</keyword>
<evidence type="ECO:0000256" key="1">
    <source>
        <dbReference type="SAM" id="Phobius"/>
    </source>
</evidence>
<reference evidence="3" key="1">
    <citation type="submission" date="2017-01" db="EMBL/GenBank/DDBJ databases">
        <authorList>
            <person name="Varghese N."/>
            <person name="Submissions S."/>
        </authorList>
    </citation>
    <scope>NUCLEOTIDE SEQUENCE [LARGE SCALE GENOMIC DNA]</scope>
    <source>
        <strain evidence="3">DM9</strain>
    </source>
</reference>
<dbReference type="RefSeq" id="WP_076421263.1">
    <property type="nucleotide sequence ID" value="NZ_FTNM01000001.1"/>
</dbReference>
<dbReference type="Proteomes" id="UP000185924">
    <property type="component" value="Unassembled WGS sequence"/>
</dbReference>
<organism evidence="2 3">
    <name type="scientific">Pontibacter lucknowensis</name>
    <dbReference type="NCBI Taxonomy" id="1077936"/>
    <lineage>
        <taxon>Bacteria</taxon>
        <taxon>Pseudomonadati</taxon>
        <taxon>Bacteroidota</taxon>
        <taxon>Cytophagia</taxon>
        <taxon>Cytophagales</taxon>
        <taxon>Hymenobacteraceae</taxon>
        <taxon>Pontibacter</taxon>
    </lineage>
</organism>
<gene>
    <name evidence="2" type="ORF">SAMN05421545_0890</name>
</gene>
<protein>
    <submittedName>
        <fullName evidence="2">Uncharacterized protein</fullName>
    </submittedName>
</protein>
<dbReference type="OrthoDB" id="769130at2"/>
<name>A0A1N6UHX5_9BACT</name>
<evidence type="ECO:0000313" key="2">
    <source>
        <dbReference type="EMBL" id="SIQ65152.1"/>
    </source>
</evidence>
<keyword evidence="1" id="KW-0812">Transmembrane</keyword>
<proteinExistence type="predicted"/>
<keyword evidence="3" id="KW-1185">Reference proteome</keyword>
<evidence type="ECO:0000313" key="3">
    <source>
        <dbReference type="Proteomes" id="UP000185924"/>
    </source>
</evidence>
<dbReference type="STRING" id="1077936.SAMN05421545_0890"/>
<feature type="transmembrane region" description="Helical" evidence="1">
    <location>
        <begin position="91"/>
        <end position="111"/>
    </location>
</feature>
<feature type="transmembrane region" description="Helical" evidence="1">
    <location>
        <begin position="117"/>
        <end position="136"/>
    </location>
</feature>
<sequence length="150" mass="16481">MIPKLQPRTDVVQSEKLTREFDDMQRLIDALNSKEIPEGIATAITQQLEPLSSQGIPVAQYTTSLKATRSSILKLVEKQLKLVPQKHHQKLWMALGMTALGLPFGVVFALMLKNFAFLGLGMPIGMGIGIGIGTKLDEQAKAEGRQLDLE</sequence>
<dbReference type="AlphaFoldDB" id="A0A1N6UHX5"/>